<evidence type="ECO:0000313" key="1">
    <source>
        <dbReference type="EMBL" id="KAH7924783.1"/>
    </source>
</evidence>
<accession>A0ACB8BHP0</accession>
<protein>
    <submittedName>
        <fullName evidence="1">Uncharacterized protein</fullName>
    </submittedName>
</protein>
<evidence type="ECO:0000313" key="2">
    <source>
        <dbReference type="Proteomes" id="UP000790709"/>
    </source>
</evidence>
<sequence length="385" mass="42491">MEPSGLSAADEQRLREHVRRLLFGYAKTHLTVDYTQFTEDALEQLLSQSLCFVPMADANSLVLPPDPFDTLLHSLEYSSLKPYDDRWATDTDSVQLIKRTLNLTSKSRGESCWHEDDPYEQYIALHRPMSPVLTSRARRETPKPGSGVAIASIPRSKHDVLDLIKIKPVENEPMAEPPSPKLDDFLNPRLTIDKATHGSMVALVKSIPTLCPPPNEGYLNPAINAFLRCDSPPPLRLRCQSPPLFARSKLPGNKQHASTEDSARSGLDSFADLPAILPPERVDDDDEADLNTEHMLVVDGWVAYVPISSPAVSSASSCSEIDQLFDLSPPGTPATSLLAAKMEEIEVPRVRKSGMGRGPAPSLIDGKRYTTHRVANWLNLTFLGI</sequence>
<reference evidence="1" key="1">
    <citation type="journal article" date="2021" name="New Phytol.">
        <title>Evolutionary innovations through gain and loss of genes in the ectomycorrhizal Boletales.</title>
        <authorList>
            <person name="Wu G."/>
            <person name="Miyauchi S."/>
            <person name="Morin E."/>
            <person name="Kuo A."/>
            <person name="Drula E."/>
            <person name="Varga T."/>
            <person name="Kohler A."/>
            <person name="Feng B."/>
            <person name="Cao Y."/>
            <person name="Lipzen A."/>
            <person name="Daum C."/>
            <person name="Hundley H."/>
            <person name="Pangilinan J."/>
            <person name="Johnson J."/>
            <person name="Barry K."/>
            <person name="LaButti K."/>
            <person name="Ng V."/>
            <person name="Ahrendt S."/>
            <person name="Min B."/>
            <person name="Choi I.G."/>
            <person name="Park H."/>
            <person name="Plett J.M."/>
            <person name="Magnuson J."/>
            <person name="Spatafora J.W."/>
            <person name="Nagy L.G."/>
            <person name="Henrissat B."/>
            <person name="Grigoriev I.V."/>
            <person name="Yang Z.L."/>
            <person name="Xu J."/>
            <person name="Martin F.M."/>
        </authorList>
    </citation>
    <scope>NUCLEOTIDE SEQUENCE</scope>
    <source>
        <strain evidence="1">KUC20120723A-06</strain>
    </source>
</reference>
<dbReference type="EMBL" id="MU266416">
    <property type="protein sequence ID" value="KAH7924783.1"/>
    <property type="molecule type" value="Genomic_DNA"/>
</dbReference>
<comment type="caution">
    <text evidence="1">The sequence shown here is derived from an EMBL/GenBank/DDBJ whole genome shotgun (WGS) entry which is preliminary data.</text>
</comment>
<proteinExistence type="predicted"/>
<dbReference type="Proteomes" id="UP000790709">
    <property type="component" value="Unassembled WGS sequence"/>
</dbReference>
<name>A0ACB8BHP0_9AGAM</name>
<keyword evidence="2" id="KW-1185">Reference proteome</keyword>
<gene>
    <name evidence="1" type="ORF">BV22DRAFT_482999</name>
</gene>
<organism evidence="1 2">
    <name type="scientific">Leucogyrophana mollusca</name>
    <dbReference type="NCBI Taxonomy" id="85980"/>
    <lineage>
        <taxon>Eukaryota</taxon>
        <taxon>Fungi</taxon>
        <taxon>Dikarya</taxon>
        <taxon>Basidiomycota</taxon>
        <taxon>Agaricomycotina</taxon>
        <taxon>Agaricomycetes</taxon>
        <taxon>Agaricomycetidae</taxon>
        <taxon>Boletales</taxon>
        <taxon>Boletales incertae sedis</taxon>
        <taxon>Leucogyrophana</taxon>
    </lineage>
</organism>